<keyword evidence="9" id="KW-0175">Coiled coil</keyword>
<proteinExistence type="inferred from homology"/>
<dbReference type="CDD" id="cd17551">
    <property type="entry name" value="REC_RpfG-like"/>
    <property type="match status" value="1"/>
</dbReference>
<evidence type="ECO:0000256" key="6">
    <source>
        <dbReference type="ARBA" id="ARBA00022989"/>
    </source>
</evidence>
<feature type="modified residue" description="4-aspartylphosphate" evidence="8">
    <location>
        <position position="61"/>
    </location>
</feature>
<keyword evidence="5" id="KW-0460">Magnesium</keyword>
<dbReference type="AlphaFoldDB" id="A0A139BQD7"/>
<keyword evidence="8" id="KW-0597">Phosphoprotein</keyword>
<feature type="transmembrane region" description="Helical" evidence="10">
    <location>
        <begin position="235"/>
        <end position="261"/>
    </location>
</feature>
<evidence type="ECO:0000256" key="1">
    <source>
        <dbReference type="ARBA" id="ARBA00004141"/>
    </source>
</evidence>
<dbReference type="Pfam" id="PF00072">
    <property type="entry name" value="Response_reg"/>
    <property type="match status" value="1"/>
</dbReference>
<evidence type="ECO:0000313" key="12">
    <source>
        <dbReference type="EMBL" id="KXS31210.1"/>
    </source>
</evidence>
<evidence type="ECO:0000256" key="5">
    <source>
        <dbReference type="ARBA" id="ARBA00022842"/>
    </source>
</evidence>
<protein>
    <submittedName>
        <fullName evidence="12">Magnesium transporter</fullName>
    </submittedName>
</protein>
<feature type="transmembrane region" description="Helical" evidence="10">
    <location>
        <begin position="282"/>
        <end position="303"/>
    </location>
</feature>
<dbReference type="Pfam" id="PF01769">
    <property type="entry name" value="MgtE"/>
    <property type="match status" value="1"/>
</dbReference>
<dbReference type="PATRIC" id="fig|1796491.3.peg.2915"/>
<comment type="subcellular location">
    <subcellularLocation>
        <location evidence="1">Membrane</location>
        <topology evidence="1">Multi-pass membrane protein</topology>
    </subcellularLocation>
</comment>
<evidence type="ECO:0000256" key="2">
    <source>
        <dbReference type="ARBA" id="ARBA00009749"/>
    </source>
</evidence>
<feature type="transmembrane region" description="Helical" evidence="10">
    <location>
        <begin position="210"/>
        <end position="229"/>
    </location>
</feature>
<dbReference type="InterPro" id="IPR006667">
    <property type="entry name" value="SLC41_membr_dom"/>
</dbReference>
<dbReference type="EMBL" id="LSLI01000091">
    <property type="protein sequence ID" value="KXS31210.1"/>
    <property type="molecule type" value="Genomic_DNA"/>
</dbReference>
<dbReference type="PANTHER" id="PTHR41394">
    <property type="entry name" value="MAGNESIUM TRANSPORTER MGTE"/>
    <property type="match status" value="1"/>
</dbReference>
<keyword evidence="7 10" id="KW-0472">Membrane</keyword>
<reference evidence="12 13" key="1">
    <citation type="submission" date="2016-02" db="EMBL/GenBank/DDBJ databases">
        <authorList>
            <person name="Wen L."/>
            <person name="He K."/>
            <person name="Yang H."/>
        </authorList>
    </citation>
    <scope>NUCLEOTIDE SEQUENCE [LARGE SCALE GENOMIC DNA]</scope>
    <source>
        <strain evidence="12">ShG14-8</strain>
    </source>
</reference>
<feature type="domain" description="Response regulatory" evidence="11">
    <location>
        <begin position="11"/>
        <end position="126"/>
    </location>
</feature>
<organism evidence="12 13">
    <name type="scientific">Candidatus Gallionella acididurans</name>
    <dbReference type="NCBI Taxonomy" id="1796491"/>
    <lineage>
        <taxon>Bacteria</taxon>
        <taxon>Pseudomonadati</taxon>
        <taxon>Pseudomonadota</taxon>
        <taxon>Betaproteobacteria</taxon>
        <taxon>Nitrosomonadales</taxon>
        <taxon>Gallionellaceae</taxon>
        <taxon>Gallionella</taxon>
    </lineage>
</organism>
<dbReference type="GO" id="GO:0000160">
    <property type="term" value="P:phosphorelay signal transduction system"/>
    <property type="evidence" value="ECO:0007669"/>
    <property type="project" value="InterPro"/>
</dbReference>
<evidence type="ECO:0000256" key="4">
    <source>
        <dbReference type="ARBA" id="ARBA00022692"/>
    </source>
</evidence>
<dbReference type="PANTHER" id="PTHR41394:SF5">
    <property type="entry name" value="SLC41A_MGTE INTEGRAL MEMBRANE DOMAIN-CONTAINING PROTEIN"/>
    <property type="match status" value="1"/>
</dbReference>
<name>A0A139BQD7_9PROT</name>
<dbReference type="SUPFAM" id="SSF161093">
    <property type="entry name" value="MgtE membrane domain-like"/>
    <property type="match status" value="1"/>
</dbReference>
<keyword evidence="6 10" id="KW-1133">Transmembrane helix</keyword>
<reference evidence="12 13" key="2">
    <citation type="submission" date="2016-03" db="EMBL/GenBank/DDBJ databases">
        <title>New uncultured bacterium of the family Gallionellaceae from acid mine drainage: description and reconstruction of genome based on metagenomic analysis of microbial community.</title>
        <authorList>
            <person name="Kadnikov V."/>
            <person name="Ivasenko D."/>
            <person name="Beletsky A."/>
            <person name="Mardanov A."/>
            <person name="Danilova E."/>
            <person name="Pimenov N."/>
            <person name="Karnachuk O."/>
            <person name="Ravin N."/>
        </authorList>
    </citation>
    <scope>NUCLEOTIDE SEQUENCE [LARGE SCALE GENOMIC DNA]</scope>
    <source>
        <strain evidence="12">ShG14-8</strain>
    </source>
</reference>
<feature type="coiled-coil region" evidence="9">
    <location>
        <begin position="139"/>
        <end position="176"/>
    </location>
</feature>
<accession>A0A139BQD7</accession>
<comment type="similarity">
    <text evidence="2">Belongs to the SLC41A transporter family.</text>
</comment>
<keyword evidence="3" id="KW-0813">Transport</keyword>
<dbReference type="GO" id="GO:0008324">
    <property type="term" value="F:monoatomic cation transmembrane transporter activity"/>
    <property type="evidence" value="ECO:0007669"/>
    <property type="project" value="InterPro"/>
</dbReference>
<dbReference type="Gene3D" id="3.40.50.2300">
    <property type="match status" value="1"/>
</dbReference>
<dbReference type="InterPro" id="IPR036739">
    <property type="entry name" value="SLC41_membr_dom_sf"/>
</dbReference>
<gene>
    <name evidence="12" type="ORF">AWT59_2671</name>
</gene>
<sequence>MINSSDILHGKILIVDDLEANVLLLKRLLDGAGYVAVTSTMDPSAVCELHLKNRYDLILLDLQMPGMNGFQVLEGLKQIEQDGYLPVLVITAQPGHKLHALQAGAKDFISKPFEIPEVLARVHNMLEVRLLHGETKRYSTELEQKVEEVEASRDQISRKSDEIKRLYNDLVKEQKRSLELSAQPGTMVGVEKEERIATPWLRSLRLRHPWLQFNLFTSLLGGGVVLLFHDTINRLLILAVFVPILISQTTNTGSQVLAITLRGLALGELKAGKEKLLILKEALLGLLNGMLVGLVAATAMYWAATLMHLTNAPMLSVVVFLAMTGSSTISGIFGAIVPLALKKFGTDPATASSIVLTTGTDVVALALLFGLAKVMIK</sequence>
<evidence type="ECO:0000256" key="8">
    <source>
        <dbReference type="PROSITE-ProRule" id="PRU00169"/>
    </source>
</evidence>
<dbReference type="Proteomes" id="UP000070578">
    <property type="component" value="Unassembled WGS sequence"/>
</dbReference>
<evidence type="ECO:0000256" key="10">
    <source>
        <dbReference type="SAM" id="Phobius"/>
    </source>
</evidence>
<feature type="transmembrane region" description="Helical" evidence="10">
    <location>
        <begin position="315"/>
        <end position="341"/>
    </location>
</feature>
<evidence type="ECO:0000313" key="13">
    <source>
        <dbReference type="Proteomes" id="UP000070578"/>
    </source>
</evidence>
<evidence type="ECO:0000256" key="7">
    <source>
        <dbReference type="ARBA" id="ARBA00023136"/>
    </source>
</evidence>
<dbReference type="InterPro" id="IPR011006">
    <property type="entry name" value="CheY-like_superfamily"/>
</dbReference>
<evidence type="ECO:0000256" key="3">
    <source>
        <dbReference type="ARBA" id="ARBA00022448"/>
    </source>
</evidence>
<dbReference type="Gene3D" id="1.10.357.20">
    <property type="entry name" value="SLC41 divalent cation transporters, integral membrane domain"/>
    <property type="match status" value="1"/>
</dbReference>
<dbReference type="GO" id="GO:0016020">
    <property type="term" value="C:membrane"/>
    <property type="evidence" value="ECO:0007669"/>
    <property type="project" value="UniProtKB-SubCell"/>
</dbReference>
<dbReference type="SUPFAM" id="SSF52172">
    <property type="entry name" value="CheY-like"/>
    <property type="match status" value="1"/>
</dbReference>
<dbReference type="InterPro" id="IPR001789">
    <property type="entry name" value="Sig_transdc_resp-reg_receiver"/>
</dbReference>
<dbReference type="PROSITE" id="PS50110">
    <property type="entry name" value="RESPONSE_REGULATORY"/>
    <property type="match status" value="1"/>
</dbReference>
<dbReference type="SMART" id="SM00448">
    <property type="entry name" value="REC"/>
    <property type="match status" value="1"/>
</dbReference>
<feature type="transmembrane region" description="Helical" evidence="10">
    <location>
        <begin position="353"/>
        <end position="376"/>
    </location>
</feature>
<comment type="caution">
    <text evidence="12">The sequence shown here is derived from an EMBL/GenBank/DDBJ whole genome shotgun (WGS) entry which is preliminary data.</text>
</comment>
<keyword evidence="4 10" id="KW-0812">Transmembrane</keyword>
<evidence type="ECO:0000259" key="11">
    <source>
        <dbReference type="PROSITE" id="PS50110"/>
    </source>
</evidence>
<evidence type="ECO:0000256" key="9">
    <source>
        <dbReference type="SAM" id="Coils"/>
    </source>
</evidence>